<feature type="chain" id="PRO_5041648974" evidence="1">
    <location>
        <begin position="24"/>
        <end position="188"/>
    </location>
</feature>
<evidence type="ECO:0000313" key="2">
    <source>
        <dbReference type="EMBL" id="WGZ89415.1"/>
    </source>
</evidence>
<evidence type="ECO:0000256" key="1">
    <source>
        <dbReference type="SAM" id="SignalP"/>
    </source>
</evidence>
<dbReference type="Proteomes" id="UP001300672">
    <property type="component" value="Chromosome"/>
</dbReference>
<feature type="signal peptide" evidence="1">
    <location>
        <begin position="1"/>
        <end position="23"/>
    </location>
</feature>
<dbReference type="KEGG" id="tdu:QJT80_07805"/>
<name>A0AA95KG73_9GAMM</name>
<protein>
    <submittedName>
        <fullName evidence="2">Uncharacterized protein</fullName>
    </submittedName>
</protein>
<keyword evidence="1" id="KW-0732">Signal</keyword>
<sequence>MLQRHLLSFIACVLGFSLFSAHADLILPEVADAQKRFHDNPSLFDQTDQYCESKKINAACEISGTVFEGGGKGKCERELLDLKIALVCKRTESVMLDRKLPDTFSQTPPFPQVKDQFCAKLTAGSACTVTLLHNDKSEQYKGICKQQREERGYRLRPEVREVLSCEPLKPTPARVYKPVSAVKKLLNF</sequence>
<reference evidence="2" key="2">
    <citation type="submission" date="2023-04" db="EMBL/GenBank/DDBJ databases">
        <authorList>
            <person name="Beletskiy A.V."/>
            <person name="Mardanov A.V."/>
            <person name="Ravin N.V."/>
        </authorList>
    </citation>
    <scope>NUCLEOTIDE SEQUENCE</scope>
    <source>
        <strain evidence="2">GKL-01</strain>
    </source>
</reference>
<organism evidence="2">
    <name type="scientific">Candidatus Thiocaldithrix dubininis</name>
    <dbReference type="NCBI Taxonomy" id="3080823"/>
    <lineage>
        <taxon>Bacteria</taxon>
        <taxon>Pseudomonadati</taxon>
        <taxon>Pseudomonadota</taxon>
        <taxon>Gammaproteobacteria</taxon>
        <taxon>Thiotrichales</taxon>
        <taxon>Thiotrichaceae</taxon>
        <taxon>Candidatus Thiocaldithrix</taxon>
    </lineage>
</organism>
<dbReference type="EMBL" id="CP124755">
    <property type="protein sequence ID" value="WGZ89415.1"/>
    <property type="molecule type" value="Genomic_DNA"/>
</dbReference>
<reference evidence="2" key="1">
    <citation type="journal article" date="2023" name="Int. J. Mol. Sci.">
        <title>Metagenomics Revealed a New Genus 'Candidatus Thiocaldithrix dubininis' gen. nov., sp. nov. and a New Species 'Candidatus Thiothrix putei' sp. nov. in the Family Thiotrichaceae, Some Members of Which Have Traits of Both Na+- and H+-Motive Energetics.</title>
        <authorList>
            <person name="Ravin N.V."/>
            <person name="Muntyan M.S."/>
            <person name="Smolyakov D.D."/>
            <person name="Rudenko T.S."/>
            <person name="Beletsky A.V."/>
            <person name="Mardanov A.V."/>
            <person name="Grabovich M.Y."/>
        </authorList>
    </citation>
    <scope>NUCLEOTIDE SEQUENCE</scope>
    <source>
        <strain evidence="2">GKL-01</strain>
    </source>
</reference>
<dbReference type="AlphaFoldDB" id="A0AA95KG73"/>
<proteinExistence type="predicted"/>
<accession>A0AA95KG73</accession>
<gene>
    <name evidence="2" type="ORF">QJT80_07805</name>
</gene>